<feature type="region of interest" description="Disordered" evidence="1">
    <location>
        <begin position="1"/>
        <end position="32"/>
    </location>
</feature>
<reference evidence="2" key="1">
    <citation type="submission" date="2020-09" db="EMBL/GenBank/DDBJ databases">
        <title>Secondary metabolite and genome analysis of marine Streptomyces chumphonensis KK1-2T.</title>
        <authorList>
            <person name="Phongsopitanun W."/>
            <person name="Kanchanasin P."/>
            <person name="Pittayakhajonwut P."/>
            <person name="Suwanborirux K."/>
            <person name="Tanasupawat S."/>
        </authorList>
    </citation>
    <scope>NUCLEOTIDE SEQUENCE</scope>
    <source>
        <strain evidence="2">KK1-2</strain>
    </source>
</reference>
<accession>A0A927ID53</accession>
<name>A0A927ID53_9ACTN</name>
<dbReference type="RefSeq" id="WP_191209247.1">
    <property type="nucleotide sequence ID" value="NZ_BAABKL010000036.1"/>
</dbReference>
<evidence type="ECO:0000313" key="3">
    <source>
        <dbReference type="Proteomes" id="UP000632289"/>
    </source>
</evidence>
<comment type="caution">
    <text evidence="2">The sequence shown here is derived from an EMBL/GenBank/DDBJ whole genome shotgun (WGS) entry which is preliminary data.</text>
</comment>
<keyword evidence="3" id="KW-1185">Reference proteome</keyword>
<evidence type="ECO:0000256" key="1">
    <source>
        <dbReference type="SAM" id="MobiDB-lite"/>
    </source>
</evidence>
<gene>
    <name evidence="2" type="ORF">IF129_10250</name>
</gene>
<dbReference type="EMBL" id="JACXYU010000004">
    <property type="protein sequence ID" value="MBD3931936.1"/>
    <property type="molecule type" value="Genomic_DNA"/>
</dbReference>
<organism evidence="2 3">
    <name type="scientific">Streptomyces chumphonensis</name>
    <dbReference type="NCBI Taxonomy" id="1214925"/>
    <lineage>
        <taxon>Bacteria</taxon>
        <taxon>Bacillati</taxon>
        <taxon>Actinomycetota</taxon>
        <taxon>Actinomycetes</taxon>
        <taxon>Kitasatosporales</taxon>
        <taxon>Streptomycetaceae</taxon>
        <taxon>Streptomyces</taxon>
    </lineage>
</organism>
<protein>
    <submittedName>
        <fullName evidence="2">Uncharacterized protein</fullName>
    </submittedName>
</protein>
<sequence length="159" mass="17482">MPQPWTPDHELHAFARTESRPGPPEEDGGQWMERRQTGQALIVCECGYTSGLIDRATVRETMAELAAEHPPALGADSETPYGPRAAVAAWLLVNGVNPDDVPLEGPISVDGQHIRYAALLRNEAGRHYRDERTGRSAREERVTPLTVEPPANVQVKATR</sequence>
<dbReference type="Proteomes" id="UP000632289">
    <property type="component" value="Unassembled WGS sequence"/>
</dbReference>
<dbReference type="AlphaFoldDB" id="A0A927ID53"/>
<proteinExistence type="predicted"/>
<feature type="compositionally biased region" description="Basic and acidic residues" evidence="1">
    <location>
        <begin position="7"/>
        <end position="19"/>
    </location>
</feature>
<evidence type="ECO:0000313" key="2">
    <source>
        <dbReference type="EMBL" id="MBD3931936.1"/>
    </source>
</evidence>